<dbReference type="SUPFAM" id="SSF140931">
    <property type="entry name" value="Fic-like"/>
    <property type="match status" value="1"/>
</dbReference>
<name>A0A1J5TMK0_9ZZZZ</name>
<dbReference type="PANTHER" id="PTHR35810:SF1">
    <property type="entry name" value="CYTOPLASMIC PROTEIN"/>
    <property type="match status" value="1"/>
</dbReference>
<dbReference type="Pfam" id="PF02661">
    <property type="entry name" value="Fic"/>
    <property type="match status" value="1"/>
</dbReference>
<dbReference type="PANTHER" id="PTHR35810">
    <property type="entry name" value="CYTOPLASMIC PROTEIN-RELATED"/>
    <property type="match status" value="1"/>
</dbReference>
<dbReference type="InterPro" id="IPR036597">
    <property type="entry name" value="Fido-like_dom_sf"/>
</dbReference>
<comment type="caution">
    <text evidence="2">The sequence shown here is derived from an EMBL/GenBank/DDBJ whole genome shotgun (WGS) entry which is preliminary data.</text>
</comment>
<dbReference type="AlphaFoldDB" id="A0A1J5TMK0"/>
<dbReference type="Pfam" id="PF13310">
    <property type="entry name" value="Virulence_RhuM"/>
    <property type="match status" value="1"/>
</dbReference>
<dbReference type="Gene3D" id="1.20.120.1870">
    <property type="entry name" value="Fic/DOC protein, Fido domain"/>
    <property type="match status" value="1"/>
</dbReference>
<gene>
    <name evidence="2" type="primary">doc_1</name>
    <name evidence="2" type="ORF">GALL_56230</name>
</gene>
<proteinExistence type="predicted"/>
<accession>A0A1J5TMK0</accession>
<dbReference type="InterPro" id="IPR053737">
    <property type="entry name" value="Type_II_TA_Toxin"/>
</dbReference>
<evidence type="ECO:0000313" key="2">
    <source>
        <dbReference type="EMBL" id="OIR13238.1"/>
    </source>
</evidence>
<protein>
    <submittedName>
        <fullName evidence="2">Toxin Doc</fullName>
    </submittedName>
</protein>
<dbReference type="PROSITE" id="PS51459">
    <property type="entry name" value="FIDO"/>
    <property type="match status" value="1"/>
</dbReference>
<evidence type="ECO:0000259" key="1">
    <source>
        <dbReference type="PROSITE" id="PS51459"/>
    </source>
</evidence>
<dbReference type="EMBL" id="MLJW01000015">
    <property type="protein sequence ID" value="OIR13238.1"/>
    <property type="molecule type" value="Genomic_DNA"/>
</dbReference>
<organism evidence="2">
    <name type="scientific">mine drainage metagenome</name>
    <dbReference type="NCBI Taxonomy" id="410659"/>
    <lineage>
        <taxon>unclassified sequences</taxon>
        <taxon>metagenomes</taxon>
        <taxon>ecological metagenomes</taxon>
    </lineage>
</organism>
<dbReference type="InterPro" id="IPR011204">
    <property type="entry name" value="Virulence_RhuM-like"/>
</dbReference>
<dbReference type="InterPro" id="IPR003812">
    <property type="entry name" value="Fido"/>
</dbReference>
<sequence>MENTEIKIFKTDDGKTEIEVKIDKETVWLNQAQISELFLTDRTSIGKHISKIYKTNELNEESTCAKIAQVQKEGKRTITRQIGIYNLDVILSIGYKVNSERGKQFRVWANKILSNYLLKGYALNERKLKEENAHLKELQDSVKILASVLNDKALTNDESVGLLKIISDYAYALDILDRYDYQNLEIKNTSGKETYKLTYEEAINQITLSKKVHGNSPLFGKEKDDSFKSSIATIYQTFEGVDLYPSIEEKAASLLYFITKNHSFTDGNKRIAAFLFLYFLERNGILFDDNGNKRIADNTLVALTLMIAVSNPIEKNTMIKVIVNLINKNN</sequence>
<reference evidence="2" key="1">
    <citation type="submission" date="2016-10" db="EMBL/GenBank/DDBJ databases">
        <title>Sequence of Gallionella enrichment culture.</title>
        <authorList>
            <person name="Poehlein A."/>
            <person name="Muehling M."/>
            <person name="Daniel R."/>
        </authorList>
    </citation>
    <scope>NUCLEOTIDE SEQUENCE</scope>
</reference>
<feature type="domain" description="Fido" evidence="1">
    <location>
        <begin position="195"/>
        <end position="324"/>
    </location>
</feature>